<keyword evidence="3" id="KW-0731">Sigma factor</keyword>
<dbReference type="InterPro" id="IPR039425">
    <property type="entry name" value="RNA_pol_sigma-70-like"/>
</dbReference>
<dbReference type="InterPro" id="IPR013249">
    <property type="entry name" value="RNA_pol_sigma70_r4_t2"/>
</dbReference>
<keyword evidence="2" id="KW-0805">Transcription regulation</keyword>
<comment type="similarity">
    <text evidence="1">Belongs to the sigma-70 factor family. ECF subfamily.</text>
</comment>
<organism evidence="7 8">
    <name type="scientific">Oryzicola mucosus</name>
    <dbReference type="NCBI Taxonomy" id="2767425"/>
    <lineage>
        <taxon>Bacteria</taxon>
        <taxon>Pseudomonadati</taxon>
        <taxon>Pseudomonadota</taxon>
        <taxon>Alphaproteobacteria</taxon>
        <taxon>Hyphomicrobiales</taxon>
        <taxon>Phyllobacteriaceae</taxon>
        <taxon>Oryzicola</taxon>
    </lineage>
</organism>
<dbReference type="EMBL" id="JACVVX010000001">
    <property type="protein sequence ID" value="MBD0414092.1"/>
    <property type="molecule type" value="Genomic_DNA"/>
</dbReference>
<feature type="domain" description="RNA polymerase sigma-70 region 2" evidence="5">
    <location>
        <begin position="28"/>
        <end position="95"/>
    </location>
</feature>
<evidence type="ECO:0000313" key="8">
    <source>
        <dbReference type="Proteomes" id="UP000643405"/>
    </source>
</evidence>
<dbReference type="SUPFAM" id="SSF88946">
    <property type="entry name" value="Sigma2 domain of RNA polymerase sigma factors"/>
    <property type="match status" value="1"/>
</dbReference>
<dbReference type="CDD" id="cd06171">
    <property type="entry name" value="Sigma70_r4"/>
    <property type="match status" value="1"/>
</dbReference>
<dbReference type="PANTHER" id="PTHR43133:SF62">
    <property type="entry name" value="RNA POLYMERASE SIGMA FACTOR SIGZ"/>
    <property type="match status" value="1"/>
</dbReference>
<accession>A0A8J6PUJ3</accession>
<dbReference type="GO" id="GO:0003677">
    <property type="term" value="F:DNA binding"/>
    <property type="evidence" value="ECO:0007669"/>
    <property type="project" value="InterPro"/>
</dbReference>
<proteinExistence type="inferred from homology"/>
<dbReference type="SUPFAM" id="SSF88659">
    <property type="entry name" value="Sigma3 and sigma4 domains of RNA polymerase sigma factors"/>
    <property type="match status" value="1"/>
</dbReference>
<dbReference type="InterPro" id="IPR007627">
    <property type="entry name" value="RNA_pol_sigma70_r2"/>
</dbReference>
<dbReference type="Pfam" id="PF08281">
    <property type="entry name" value="Sigma70_r4_2"/>
    <property type="match status" value="1"/>
</dbReference>
<dbReference type="Proteomes" id="UP000643405">
    <property type="component" value="Unassembled WGS sequence"/>
</dbReference>
<feature type="domain" description="RNA polymerase sigma factor 70 region 4 type 2" evidence="6">
    <location>
        <begin position="125"/>
        <end position="177"/>
    </location>
</feature>
<dbReference type="Pfam" id="PF04542">
    <property type="entry name" value="Sigma70_r2"/>
    <property type="match status" value="1"/>
</dbReference>
<evidence type="ECO:0000259" key="6">
    <source>
        <dbReference type="Pfam" id="PF08281"/>
    </source>
</evidence>
<evidence type="ECO:0000256" key="4">
    <source>
        <dbReference type="ARBA" id="ARBA00023163"/>
    </source>
</evidence>
<evidence type="ECO:0000256" key="1">
    <source>
        <dbReference type="ARBA" id="ARBA00010641"/>
    </source>
</evidence>
<dbReference type="RefSeq" id="WP_188163471.1">
    <property type="nucleotide sequence ID" value="NZ_JACVVX010000001.1"/>
</dbReference>
<dbReference type="PANTHER" id="PTHR43133">
    <property type="entry name" value="RNA POLYMERASE ECF-TYPE SIGMA FACTO"/>
    <property type="match status" value="1"/>
</dbReference>
<name>A0A8J6PUJ3_9HYPH</name>
<dbReference type="Gene3D" id="1.10.1740.10">
    <property type="match status" value="1"/>
</dbReference>
<dbReference type="GO" id="GO:0016987">
    <property type="term" value="F:sigma factor activity"/>
    <property type="evidence" value="ECO:0007669"/>
    <property type="project" value="UniProtKB-KW"/>
</dbReference>
<evidence type="ECO:0000256" key="3">
    <source>
        <dbReference type="ARBA" id="ARBA00023082"/>
    </source>
</evidence>
<protein>
    <submittedName>
        <fullName evidence="7">Sigma-70 family RNA polymerase sigma factor</fullName>
    </submittedName>
</protein>
<comment type="caution">
    <text evidence="7">The sequence shown here is derived from an EMBL/GenBank/DDBJ whole genome shotgun (WGS) entry which is preliminary data.</text>
</comment>
<dbReference type="InterPro" id="IPR036388">
    <property type="entry name" value="WH-like_DNA-bd_sf"/>
</dbReference>
<evidence type="ECO:0000256" key="2">
    <source>
        <dbReference type="ARBA" id="ARBA00023015"/>
    </source>
</evidence>
<dbReference type="InterPro" id="IPR013325">
    <property type="entry name" value="RNA_pol_sigma_r2"/>
</dbReference>
<dbReference type="NCBIfam" id="TIGR02937">
    <property type="entry name" value="sigma70-ECF"/>
    <property type="match status" value="1"/>
</dbReference>
<dbReference type="AlphaFoldDB" id="A0A8J6PUJ3"/>
<dbReference type="Gene3D" id="1.10.10.10">
    <property type="entry name" value="Winged helix-like DNA-binding domain superfamily/Winged helix DNA-binding domain"/>
    <property type="match status" value="1"/>
</dbReference>
<gene>
    <name evidence="7" type="ORF">ICI42_05445</name>
</gene>
<evidence type="ECO:0000313" key="7">
    <source>
        <dbReference type="EMBL" id="MBD0414092.1"/>
    </source>
</evidence>
<dbReference type="InterPro" id="IPR014284">
    <property type="entry name" value="RNA_pol_sigma-70_dom"/>
</dbReference>
<dbReference type="InterPro" id="IPR013324">
    <property type="entry name" value="RNA_pol_sigma_r3/r4-like"/>
</dbReference>
<keyword evidence="4" id="KW-0804">Transcription</keyword>
<dbReference type="GO" id="GO:0006352">
    <property type="term" value="P:DNA-templated transcription initiation"/>
    <property type="evidence" value="ECO:0007669"/>
    <property type="project" value="InterPro"/>
</dbReference>
<keyword evidence="8" id="KW-1185">Reference proteome</keyword>
<evidence type="ECO:0000259" key="5">
    <source>
        <dbReference type="Pfam" id="PF04542"/>
    </source>
</evidence>
<sequence length="192" mass="21493">MTKTSQETYALLVAKVARDRDTEAFAVLFHQFAPRINGYLQQLGLSSGVAEDVAQEVMGVLWQKADLFDPARSSLATWLFRIARNRRIDLARRERSHTFDTSDPTLWPGEATPPDHSIDAARTDERVRAAVADLPDEQKELLRLAYFLGLSQTQIADRTGLPLGTVKSRFRLAFAKLRKALEGDPVIVGSRD</sequence>
<reference evidence="7" key="1">
    <citation type="submission" date="2020-09" db="EMBL/GenBank/DDBJ databases">
        <title>Genome seq and assembly of Tianweitania sp.</title>
        <authorList>
            <person name="Chhetri G."/>
        </authorList>
    </citation>
    <scope>NUCLEOTIDE SEQUENCE</scope>
    <source>
        <strain evidence="7">Rool2</strain>
    </source>
</reference>